<dbReference type="Proteomes" id="UP000324629">
    <property type="component" value="Unassembled WGS sequence"/>
</dbReference>
<accession>A0A5J4NT19</accession>
<dbReference type="GO" id="GO:0003735">
    <property type="term" value="F:structural constituent of ribosome"/>
    <property type="evidence" value="ECO:0007669"/>
    <property type="project" value="InterPro"/>
</dbReference>
<keyword evidence="7" id="KW-1185">Reference proteome</keyword>
<dbReference type="InterPro" id="IPR036373">
    <property type="entry name" value="Ribosomal_bL17_sf"/>
</dbReference>
<evidence type="ECO:0000256" key="3">
    <source>
        <dbReference type="SAM" id="MobiDB-lite"/>
    </source>
</evidence>
<dbReference type="InterPro" id="IPR000456">
    <property type="entry name" value="Ribosomal_bL17"/>
</dbReference>
<gene>
    <name evidence="6" type="ORF">DEA37_0009342</name>
</gene>
<feature type="signal peptide" evidence="4">
    <location>
        <begin position="1"/>
        <end position="17"/>
    </location>
</feature>
<evidence type="ECO:0000313" key="6">
    <source>
        <dbReference type="EMBL" id="KAA3678634.1"/>
    </source>
</evidence>
<dbReference type="Pfam" id="PF01196">
    <property type="entry name" value="Ribosomal_L17"/>
    <property type="match status" value="1"/>
</dbReference>
<evidence type="ECO:0000256" key="4">
    <source>
        <dbReference type="SAM" id="SignalP"/>
    </source>
</evidence>
<dbReference type="GO" id="GO:0005829">
    <property type="term" value="C:cytosol"/>
    <property type="evidence" value="ECO:0007669"/>
    <property type="project" value="UniProtKB-SubCell"/>
</dbReference>
<comment type="caution">
    <text evidence="6">The sequence shown here is derived from an EMBL/GenBank/DDBJ whole genome shotgun (WGS) entry which is preliminary data.</text>
</comment>
<dbReference type="Gene3D" id="3.20.20.80">
    <property type="entry name" value="Glycosidases"/>
    <property type="match status" value="1"/>
</dbReference>
<feature type="region of interest" description="Disordered" evidence="3">
    <location>
        <begin position="561"/>
        <end position="580"/>
    </location>
</feature>
<dbReference type="GO" id="GO:0033925">
    <property type="term" value="F:mannosyl-glycoprotein endo-beta-N-acetylglucosaminidase activity"/>
    <property type="evidence" value="ECO:0007669"/>
    <property type="project" value="UniProtKB-EC"/>
</dbReference>
<evidence type="ECO:0000256" key="2">
    <source>
        <dbReference type="ARBA" id="ARBA00035413"/>
    </source>
</evidence>
<dbReference type="Pfam" id="PF03644">
    <property type="entry name" value="Glyco_hydro_85"/>
    <property type="match status" value="1"/>
</dbReference>
<evidence type="ECO:0000259" key="5">
    <source>
        <dbReference type="Pfam" id="PF03644"/>
    </source>
</evidence>
<dbReference type="InterPro" id="IPR005201">
    <property type="entry name" value="TIM_ENGase"/>
</dbReference>
<dbReference type="AlphaFoldDB" id="A0A5J4NT19"/>
<protein>
    <recommendedName>
        <fullName evidence="1">Large ribosomal subunit protein bL17m</fullName>
    </recommendedName>
    <alternativeName>
        <fullName evidence="2">39S ribosomal protein L17, mitochondrial</fullName>
    </alternativeName>
</protein>
<feature type="domain" description="Cytosolic endo-beta-N-acetylglucosaminidase TIM barrel" evidence="5">
    <location>
        <begin position="155"/>
        <end position="240"/>
    </location>
</feature>
<sequence length="580" mass="65348">MASFDSIIILRLEGVWAIGLTVAVPRKFEYRLEYDVDPSDKLEKRLETERETLVHLKEAGKVDIDGEKRAHQFVRYDHFDYDDDLYDDKYDDAQSRDVVHPQVEKLGLSQYQKKQAIRYEKRLEKQRELSQEIRHLPRFIRVESRDTYDNEAEDTVTSSRIFVGVDCFGRGCPGGGGLSTNIALKLILDAMLERPDRPLSVALFAPGWPFENCDLSPANGNQLSAHQLVADLDEKFWSPLAPLLSRIRGASQGFRALFRPIIPYLPTCTPSDISHPSMDLIFSTDCCTGQGSIGTLDSFGSNMSRQHHSPCVLSRLGNRYLIAKVFPHHPSLGFGASTHTGPSRKVVISKASTFHGLAATRLRIPVPEKPTPLRRGEGVGGGPEGRMSQLRKTVTALFDEERIELPWVEAVEARLYAERLLQEAILSCDEQDNSMLLTLWMQSTTDQELCLGEKETQLCPAILELALFWLQKPRLVEKLFKVFVPRYRLYRRAYTSLHRLPRTHYPSAHAFHAEGFAVLELHGNPWPAVHAASRGPGSQPYRHNYLINVLVAAARKSLLPVDTQSSKSPSEDIANGQARS</sequence>
<dbReference type="PANTHER" id="PTHR13246:SF1">
    <property type="entry name" value="CYTOSOLIC ENDO-BETA-N-ACETYLGLUCOSAMINIDASE"/>
    <property type="match status" value="1"/>
</dbReference>
<feature type="chain" id="PRO_5023828585" description="Large ribosomal subunit protein bL17m" evidence="4">
    <location>
        <begin position="18"/>
        <end position="580"/>
    </location>
</feature>
<dbReference type="GO" id="GO:0005840">
    <property type="term" value="C:ribosome"/>
    <property type="evidence" value="ECO:0007669"/>
    <property type="project" value="InterPro"/>
</dbReference>
<feature type="region of interest" description="Disordered" evidence="3">
    <location>
        <begin position="367"/>
        <end position="387"/>
    </location>
</feature>
<evidence type="ECO:0000256" key="1">
    <source>
        <dbReference type="ARBA" id="ARBA00035290"/>
    </source>
</evidence>
<dbReference type="Gene3D" id="3.90.1030.10">
    <property type="entry name" value="Ribosomal protein L17"/>
    <property type="match status" value="1"/>
</dbReference>
<organism evidence="6 7">
    <name type="scientific">Paragonimus westermani</name>
    <dbReference type="NCBI Taxonomy" id="34504"/>
    <lineage>
        <taxon>Eukaryota</taxon>
        <taxon>Metazoa</taxon>
        <taxon>Spiralia</taxon>
        <taxon>Lophotrochozoa</taxon>
        <taxon>Platyhelminthes</taxon>
        <taxon>Trematoda</taxon>
        <taxon>Digenea</taxon>
        <taxon>Plagiorchiida</taxon>
        <taxon>Troglotremata</taxon>
        <taxon>Troglotrematidae</taxon>
        <taxon>Paragonimus</taxon>
    </lineage>
</organism>
<keyword evidence="4" id="KW-0732">Signal</keyword>
<name>A0A5J4NT19_9TREM</name>
<dbReference type="EMBL" id="QNGE01001019">
    <property type="protein sequence ID" value="KAA3678634.1"/>
    <property type="molecule type" value="Genomic_DNA"/>
</dbReference>
<dbReference type="InterPro" id="IPR032979">
    <property type="entry name" value="ENGase"/>
</dbReference>
<dbReference type="SUPFAM" id="SSF64263">
    <property type="entry name" value="Prokaryotic ribosomal protein L17"/>
    <property type="match status" value="1"/>
</dbReference>
<proteinExistence type="predicted"/>
<dbReference type="PANTHER" id="PTHR13246">
    <property type="entry name" value="ENDO BETA N-ACETYLGLUCOSAMINIDASE"/>
    <property type="match status" value="1"/>
</dbReference>
<dbReference type="GO" id="GO:0006412">
    <property type="term" value="P:translation"/>
    <property type="evidence" value="ECO:0007669"/>
    <property type="project" value="InterPro"/>
</dbReference>
<reference evidence="6 7" key="1">
    <citation type="journal article" date="2019" name="Gigascience">
        <title>Whole-genome sequence of the oriental lung fluke Paragonimus westermani.</title>
        <authorList>
            <person name="Oey H."/>
            <person name="Zakrzewski M."/>
            <person name="Narain K."/>
            <person name="Devi K.R."/>
            <person name="Agatsuma T."/>
            <person name="Nawaratna S."/>
            <person name="Gobert G.N."/>
            <person name="Jones M.K."/>
            <person name="Ragan M.A."/>
            <person name="McManus D.P."/>
            <person name="Krause L."/>
        </authorList>
    </citation>
    <scope>NUCLEOTIDE SEQUENCE [LARGE SCALE GENOMIC DNA]</scope>
    <source>
        <strain evidence="6 7">IND2009</strain>
    </source>
</reference>
<evidence type="ECO:0000313" key="7">
    <source>
        <dbReference type="Proteomes" id="UP000324629"/>
    </source>
</evidence>